<keyword evidence="5 10" id="KW-0552">Olfaction</keyword>
<dbReference type="Pfam" id="PF02949">
    <property type="entry name" value="7tm_6"/>
    <property type="match status" value="1"/>
</dbReference>
<dbReference type="GO" id="GO:0005549">
    <property type="term" value="F:odorant binding"/>
    <property type="evidence" value="ECO:0007669"/>
    <property type="project" value="InterPro"/>
</dbReference>
<dbReference type="PANTHER" id="PTHR21137">
    <property type="entry name" value="ODORANT RECEPTOR"/>
    <property type="match status" value="1"/>
</dbReference>
<organism evidence="11">
    <name type="scientific">Campoletis chlorideae</name>
    <dbReference type="NCBI Taxonomy" id="219166"/>
    <lineage>
        <taxon>Eukaryota</taxon>
        <taxon>Metazoa</taxon>
        <taxon>Ecdysozoa</taxon>
        <taxon>Arthropoda</taxon>
        <taxon>Hexapoda</taxon>
        <taxon>Insecta</taxon>
        <taxon>Pterygota</taxon>
        <taxon>Neoptera</taxon>
        <taxon>Endopterygota</taxon>
        <taxon>Hymenoptera</taxon>
        <taxon>Apocrita</taxon>
        <taxon>Ichneumonoidea</taxon>
        <taxon>Ichneumonidae</taxon>
        <taxon>Campopleginae</taxon>
        <taxon>Dusona group</taxon>
        <taxon>Campoletis</taxon>
    </lineage>
</organism>
<evidence type="ECO:0000256" key="7">
    <source>
        <dbReference type="ARBA" id="ARBA00023136"/>
    </source>
</evidence>
<keyword evidence="4 10" id="KW-0812">Transmembrane</keyword>
<accession>A0A346D3U9</accession>
<keyword evidence="3 10" id="KW-0716">Sensory transduction</keyword>
<evidence type="ECO:0000256" key="1">
    <source>
        <dbReference type="ARBA" id="ARBA00004651"/>
    </source>
</evidence>
<evidence type="ECO:0000256" key="8">
    <source>
        <dbReference type="ARBA" id="ARBA00023170"/>
    </source>
</evidence>
<feature type="transmembrane region" description="Helical" evidence="10">
    <location>
        <begin position="139"/>
        <end position="161"/>
    </location>
</feature>
<name>A0A346D3U9_9HYME</name>
<feature type="transmembrane region" description="Helical" evidence="10">
    <location>
        <begin position="202"/>
        <end position="224"/>
    </location>
</feature>
<evidence type="ECO:0000256" key="10">
    <source>
        <dbReference type="RuleBase" id="RU351113"/>
    </source>
</evidence>
<keyword evidence="7 10" id="KW-0472">Membrane</keyword>
<dbReference type="GO" id="GO:0004984">
    <property type="term" value="F:olfactory receptor activity"/>
    <property type="evidence" value="ECO:0007669"/>
    <property type="project" value="InterPro"/>
</dbReference>
<evidence type="ECO:0000256" key="9">
    <source>
        <dbReference type="ARBA" id="ARBA00023224"/>
    </source>
</evidence>
<evidence type="ECO:0000313" key="11">
    <source>
        <dbReference type="EMBL" id="AXM05119.1"/>
    </source>
</evidence>
<dbReference type="GO" id="GO:0007165">
    <property type="term" value="P:signal transduction"/>
    <property type="evidence" value="ECO:0007669"/>
    <property type="project" value="UniProtKB-KW"/>
</dbReference>
<keyword evidence="9 10" id="KW-0807">Transducer</keyword>
<comment type="caution">
    <text evidence="10">Lacks conserved residue(s) required for the propagation of feature annotation.</text>
</comment>
<proteinExistence type="evidence at transcript level"/>
<comment type="subcellular location">
    <subcellularLocation>
        <location evidence="1 10">Cell membrane</location>
        <topology evidence="1 10">Multi-pass membrane protein</topology>
    </subcellularLocation>
</comment>
<reference evidence="11" key="1">
    <citation type="journal article" date="2018" name="Insect Mol. Biol.">
        <title>An odorant receptor mediates the attractiveness of cis-jasmone to Campoletis chlorideae, the endoparasitoid of Helicoverpa armigera.</title>
        <authorList>
            <person name="Sun Y.L."/>
            <person name="Dong J.F."/>
            <person name="Ning C."/>
            <person name="Ding P.P."/>
            <person name="Huang L.Q."/>
            <person name="Sun J.G."/>
            <person name="Wang C.Z."/>
        </authorList>
    </citation>
    <scope>NUCLEOTIDE SEQUENCE</scope>
    <source>
        <strain evidence="11">CchlOR3</strain>
    </source>
</reference>
<feature type="transmembrane region" description="Helical" evidence="10">
    <location>
        <begin position="258"/>
        <end position="286"/>
    </location>
</feature>
<evidence type="ECO:0000256" key="2">
    <source>
        <dbReference type="ARBA" id="ARBA00022475"/>
    </source>
</evidence>
<evidence type="ECO:0000256" key="6">
    <source>
        <dbReference type="ARBA" id="ARBA00022989"/>
    </source>
</evidence>
<keyword evidence="6 10" id="KW-1133">Transmembrane helix</keyword>
<dbReference type="GO" id="GO:0005886">
    <property type="term" value="C:plasma membrane"/>
    <property type="evidence" value="ECO:0007669"/>
    <property type="project" value="UniProtKB-SubCell"/>
</dbReference>
<evidence type="ECO:0000256" key="5">
    <source>
        <dbReference type="ARBA" id="ARBA00022725"/>
    </source>
</evidence>
<keyword evidence="2" id="KW-1003">Cell membrane</keyword>
<evidence type="ECO:0000256" key="3">
    <source>
        <dbReference type="ARBA" id="ARBA00022606"/>
    </source>
</evidence>
<feature type="transmembrane region" description="Helical" evidence="10">
    <location>
        <begin position="112"/>
        <end position="133"/>
    </location>
</feature>
<dbReference type="EMBL" id="MG859291">
    <property type="protein sequence ID" value="AXM05119.1"/>
    <property type="molecule type" value="mRNA"/>
</dbReference>
<sequence>MSFLIYEKKNGSLLATKRNEYLLRSSLLRMRKNLRNDFAPRLQSRLELCSCRTMDRNDIAIDSAICRSIKNKNYDSNIKRTLQYVRLFFTVSGVWPAITKYSSERSKYLSRLVILACFSMIAFTLVPTASHMIFREKNYAVKVVLLGPVGTAFGAMLKYAIILSRANTIKKCMEQMRNDWMIVESADEHAIMTNNANTGRKIAVICAFFLYTAGVSFFAIVPILKGSKINEFNQTIRPLAYPGYNIFIDEQRTPTYEIIFFLICLSAHVRYTVTIGIISLAAVFVTHACGQIQIAMLRLAKLFDGIDDRLNRNELRDRISIIIKGHVNGLRFSARIDESLREVCLIEVMSSTLSICLLEYSCMRAFFNNDTVGLITFFLLLLSYIFNVFIFCHIGQLLQEQYETVGKAAYMIEWYRLPDKLGLALVMVMAITGSPRKLTAGRILDLSIRNFGVIIRTSVTYLNMLRATTT</sequence>
<dbReference type="InterPro" id="IPR004117">
    <property type="entry name" value="7tm6_olfct_rcpt"/>
</dbReference>
<comment type="similarity">
    <text evidence="10">Belongs to the insect chemoreceptor superfamily. Heteromeric odorant receptor channel (TC 1.A.69) family.</text>
</comment>
<dbReference type="AlphaFoldDB" id="A0A346D3U9"/>
<reference evidence="11" key="2">
    <citation type="submission" date="2018-01" db="EMBL/GenBank/DDBJ databases">
        <authorList>
            <person name="Gaut B.S."/>
            <person name="Morton B.R."/>
            <person name="Clegg M.T."/>
            <person name="Duvall M.R."/>
        </authorList>
    </citation>
    <scope>NUCLEOTIDE SEQUENCE</scope>
    <source>
        <strain evidence="11">CchlOR3</strain>
    </source>
</reference>
<evidence type="ECO:0000256" key="4">
    <source>
        <dbReference type="ARBA" id="ARBA00022692"/>
    </source>
</evidence>
<feature type="transmembrane region" description="Helical" evidence="10">
    <location>
        <begin position="372"/>
        <end position="392"/>
    </location>
</feature>
<keyword evidence="8 10" id="KW-0675">Receptor</keyword>
<protein>
    <recommendedName>
        <fullName evidence="10">Odorant receptor</fullName>
    </recommendedName>
</protein>
<dbReference type="PANTHER" id="PTHR21137:SF35">
    <property type="entry name" value="ODORANT RECEPTOR 19A-RELATED"/>
    <property type="match status" value="1"/>
</dbReference>